<dbReference type="EMBL" id="CP011388">
    <property type="protein sequence ID" value="ANE46398.1"/>
    <property type="molecule type" value="Genomic_DNA"/>
</dbReference>
<dbReference type="FunFam" id="3.40.50.300:FF:000527">
    <property type="entry name" value="Tyrosine-protein kinase etk"/>
    <property type="match status" value="1"/>
</dbReference>
<reference evidence="10 11" key="1">
    <citation type="submission" date="2015-01" db="EMBL/GenBank/DDBJ databases">
        <title>Paenibacillus swuensis/DY6/whole genome sequencing.</title>
        <authorList>
            <person name="Kim M.K."/>
            <person name="Srinivasan S."/>
            <person name="Lee J.-J."/>
        </authorList>
    </citation>
    <scope>NUCLEOTIDE SEQUENCE [LARGE SCALE GENOMIC DNA]</scope>
    <source>
        <strain evidence="10 11">DY6</strain>
    </source>
</reference>
<feature type="domain" description="AAA" evidence="9">
    <location>
        <begin position="46"/>
        <end position="183"/>
    </location>
</feature>
<evidence type="ECO:0000313" key="10">
    <source>
        <dbReference type="EMBL" id="ANE46398.1"/>
    </source>
</evidence>
<proteinExistence type="inferred from homology"/>
<dbReference type="NCBIfam" id="TIGR01007">
    <property type="entry name" value="eps_fam"/>
    <property type="match status" value="1"/>
</dbReference>
<dbReference type="STRING" id="1178515.SY83_09030"/>
<dbReference type="InterPro" id="IPR027417">
    <property type="entry name" value="P-loop_NTPase"/>
</dbReference>
<dbReference type="GO" id="GO:0005886">
    <property type="term" value="C:plasma membrane"/>
    <property type="evidence" value="ECO:0007669"/>
    <property type="project" value="TreeGrafter"/>
</dbReference>
<sequence length="230" mass="25157">MRQSTSNQILITESNPHSPISEAYRSLRTNIQFSAIDTSVQVVMVGSAVPGEGKSTTAANLAIVYAQEGKKVLLMDCDLRKPTVHARFAVHNRNGLTNVLSGNFTAKDIYRDTGVENLTVITSGPIPPNPSEMLASKKMTSLMEQFREEFDMIVLDTPPILAVTDALIVSSFSDGVLLVINSTTTKRSLVQKAKSSLDHVHANMLGVVLNNKKRADADTEYYYYYGADAK</sequence>
<dbReference type="RefSeq" id="WP_068605939.1">
    <property type="nucleotide sequence ID" value="NZ_CP011388.1"/>
</dbReference>
<dbReference type="GO" id="GO:0042802">
    <property type="term" value="F:identical protein binding"/>
    <property type="evidence" value="ECO:0007669"/>
    <property type="project" value="UniProtKB-ARBA"/>
</dbReference>
<dbReference type="SUPFAM" id="SSF52540">
    <property type="entry name" value="P-loop containing nucleoside triphosphate hydrolases"/>
    <property type="match status" value="1"/>
</dbReference>
<keyword evidence="4" id="KW-0547">Nucleotide-binding</keyword>
<evidence type="ECO:0000256" key="8">
    <source>
        <dbReference type="ARBA" id="ARBA00051245"/>
    </source>
</evidence>
<evidence type="ECO:0000313" key="11">
    <source>
        <dbReference type="Proteomes" id="UP000076927"/>
    </source>
</evidence>
<evidence type="ECO:0000256" key="7">
    <source>
        <dbReference type="ARBA" id="ARBA00023137"/>
    </source>
</evidence>
<evidence type="ECO:0000256" key="1">
    <source>
        <dbReference type="ARBA" id="ARBA00007316"/>
    </source>
</evidence>
<comment type="similarity">
    <text evidence="1">Belongs to the CpsD/CapB family.</text>
</comment>
<keyword evidence="11" id="KW-1185">Reference proteome</keyword>
<keyword evidence="5" id="KW-0418">Kinase</keyword>
<gene>
    <name evidence="10" type="ORF">SY83_09030</name>
</gene>
<comment type="catalytic activity">
    <reaction evidence="8">
        <text>L-tyrosyl-[protein] + ATP = O-phospho-L-tyrosyl-[protein] + ADP + H(+)</text>
        <dbReference type="Rhea" id="RHEA:10596"/>
        <dbReference type="Rhea" id="RHEA-COMP:10136"/>
        <dbReference type="Rhea" id="RHEA-COMP:20101"/>
        <dbReference type="ChEBI" id="CHEBI:15378"/>
        <dbReference type="ChEBI" id="CHEBI:30616"/>
        <dbReference type="ChEBI" id="CHEBI:46858"/>
        <dbReference type="ChEBI" id="CHEBI:61978"/>
        <dbReference type="ChEBI" id="CHEBI:456216"/>
        <dbReference type="EC" id="2.7.10.2"/>
    </reaction>
</comment>
<dbReference type="EC" id="2.7.10.2" evidence="2"/>
<dbReference type="CDD" id="cd05387">
    <property type="entry name" value="BY-kinase"/>
    <property type="match status" value="1"/>
</dbReference>
<dbReference type="Gene3D" id="3.40.50.300">
    <property type="entry name" value="P-loop containing nucleotide triphosphate hydrolases"/>
    <property type="match status" value="1"/>
</dbReference>
<dbReference type="Pfam" id="PF13614">
    <property type="entry name" value="AAA_31"/>
    <property type="match status" value="1"/>
</dbReference>
<organism evidence="10 11">
    <name type="scientific">Paenibacillus swuensis</name>
    <dbReference type="NCBI Taxonomy" id="1178515"/>
    <lineage>
        <taxon>Bacteria</taxon>
        <taxon>Bacillati</taxon>
        <taxon>Bacillota</taxon>
        <taxon>Bacilli</taxon>
        <taxon>Bacillales</taxon>
        <taxon>Paenibacillaceae</taxon>
        <taxon>Paenibacillus</taxon>
    </lineage>
</organism>
<dbReference type="PANTHER" id="PTHR32309:SF13">
    <property type="entry name" value="FERRIC ENTEROBACTIN TRANSPORT PROTEIN FEPE"/>
    <property type="match status" value="1"/>
</dbReference>
<accession>A0A172TH66</accession>
<evidence type="ECO:0000256" key="4">
    <source>
        <dbReference type="ARBA" id="ARBA00022741"/>
    </source>
</evidence>
<dbReference type="GO" id="GO:0004715">
    <property type="term" value="F:non-membrane spanning protein tyrosine kinase activity"/>
    <property type="evidence" value="ECO:0007669"/>
    <property type="project" value="UniProtKB-EC"/>
</dbReference>
<protein>
    <recommendedName>
        <fullName evidence="2">non-specific protein-tyrosine kinase</fullName>
        <ecNumber evidence="2">2.7.10.2</ecNumber>
    </recommendedName>
</protein>
<evidence type="ECO:0000259" key="9">
    <source>
        <dbReference type="Pfam" id="PF13614"/>
    </source>
</evidence>
<dbReference type="GO" id="GO:0005524">
    <property type="term" value="F:ATP binding"/>
    <property type="evidence" value="ECO:0007669"/>
    <property type="project" value="UniProtKB-KW"/>
</dbReference>
<dbReference type="KEGG" id="pswu:SY83_09030"/>
<dbReference type="AlphaFoldDB" id="A0A172TH66"/>
<dbReference type="PATRIC" id="fig|1178515.4.peg.1802"/>
<evidence type="ECO:0000256" key="5">
    <source>
        <dbReference type="ARBA" id="ARBA00022777"/>
    </source>
</evidence>
<keyword evidence="7" id="KW-0829">Tyrosine-protein kinase</keyword>
<evidence type="ECO:0000256" key="3">
    <source>
        <dbReference type="ARBA" id="ARBA00022679"/>
    </source>
</evidence>
<name>A0A172TH66_9BACL</name>
<evidence type="ECO:0000256" key="6">
    <source>
        <dbReference type="ARBA" id="ARBA00022840"/>
    </source>
</evidence>
<dbReference type="InterPro" id="IPR005702">
    <property type="entry name" value="Wzc-like_C"/>
</dbReference>
<evidence type="ECO:0000256" key="2">
    <source>
        <dbReference type="ARBA" id="ARBA00011903"/>
    </source>
</evidence>
<keyword evidence="6" id="KW-0067">ATP-binding</keyword>
<dbReference type="PANTHER" id="PTHR32309">
    <property type="entry name" value="TYROSINE-PROTEIN KINASE"/>
    <property type="match status" value="1"/>
</dbReference>
<dbReference type="InterPro" id="IPR050445">
    <property type="entry name" value="Bact_polysacc_biosynth/exp"/>
</dbReference>
<dbReference type="InterPro" id="IPR025669">
    <property type="entry name" value="AAA_dom"/>
</dbReference>
<keyword evidence="3" id="KW-0808">Transferase</keyword>
<dbReference type="OrthoDB" id="9794577at2"/>
<dbReference type="Proteomes" id="UP000076927">
    <property type="component" value="Chromosome"/>
</dbReference>